<dbReference type="RefSeq" id="WP_253618517.1">
    <property type="nucleotide sequence ID" value="NZ_JAMZDE010000005.1"/>
</dbReference>
<protein>
    <submittedName>
        <fullName evidence="2">Uncharacterized protein</fullName>
    </submittedName>
</protein>
<dbReference type="Proteomes" id="UP001139474">
    <property type="component" value="Unassembled WGS sequence"/>
</dbReference>
<evidence type="ECO:0000313" key="3">
    <source>
        <dbReference type="Proteomes" id="UP001139474"/>
    </source>
</evidence>
<reference evidence="2" key="1">
    <citation type="submission" date="2022-06" db="EMBL/GenBank/DDBJ databases">
        <title>Idiomarina rhizosphaerae M1R2S28.</title>
        <authorList>
            <person name="Sun J.-Q."/>
            <person name="Li L.-F."/>
        </authorList>
    </citation>
    <scope>NUCLEOTIDE SEQUENCE</scope>
    <source>
        <strain evidence="2">M1R2S28</strain>
    </source>
</reference>
<dbReference type="EMBL" id="JAMZDE010000005">
    <property type="protein sequence ID" value="MCP1339025.1"/>
    <property type="molecule type" value="Genomic_DNA"/>
</dbReference>
<evidence type="ECO:0000313" key="2">
    <source>
        <dbReference type="EMBL" id="MCP1339025.1"/>
    </source>
</evidence>
<feature type="region of interest" description="Disordered" evidence="1">
    <location>
        <begin position="27"/>
        <end position="80"/>
    </location>
</feature>
<name>A0A9X2FWP4_9GAMM</name>
<gene>
    <name evidence="2" type="ORF">NJR55_05400</name>
</gene>
<comment type="caution">
    <text evidence="2">The sequence shown here is derived from an EMBL/GenBank/DDBJ whole genome shotgun (WGS) entry which is preliminary data.</text>
</comment>
<proteinExistence type="predicted"/>
<sequence>MKRILLVCAFVLVAVVSFWVGRQSMSGLSTPTAPTSADAPKAQTSAQLDTSNSETSAKQAAESVEPPQPESDTSNEEELKRQQLIAENPSFFEGQNKYFADDEKYLNGVESFVPQNGISSWGINREKELSRLLSDQDGLLHAESECRLTMCITTGAFMSLQEFRSFSIDYNNLQFYGQHYGTKSLADGLLVFYVITYKQTD</sequence>
<accession>A0A9X2FWP4</accession>
<evidence type="ECO:0000256" key="1">
    <source>
        <dbReference type="SAM" id="MobiDB-lite"/>
    </source>
</evidence>
<organism evidence="2 3">
    <name type="scientific">Idiomarina rhizosphaerae</name>
    <dbReference type="NCBI Taxonomy" id="2961572"/>
    <lineage>
        <taxon>Bacteria</taxon>
        <taxon>Pseudomonadati</taxon>
        <taxon>Pseudomonadota</taxon>
        <taxon>Gammaproteobacteria</taxon>
        <taxon>Alteromonadales</taxon>
        <taxon>Idiomarinaceae</taxon>
        <taxon>Idiomarina</taxon>
    </lineage>
</organism>
<dbReference type="AlphaFoldDB" id="A0A9X2FWP4"/>
<keyword evidence="3" id="KW-1185">Reference proteome</keyword>
<feature type="compositionally biased region" description="Polar residues" evidence="1">
    <location>
        <begin position="42"/>
        <end position="58"/>
    </location>
</feature>